<evidence type="ECO:0000313" key="2">
    <source>
        <dbReference type="Proteomes" id="UP000029643"/>
    </source>
</evidence>
<dbReference type="RefSeq" id="WP_052416522.1">
    <property type="nucleotide sequence ID" value="NZ_BBNU01000026.1"/>
</dbReference>
<sequence>MKTVLSQTVFAMVNNYTGKHDREIIADFDTNGWPQTGRNKALAVIRKSFSPMIAGDQHLATFVKHGIDDWGRCCLLFCNTGNC</sequence>
<dbReference type="AlphaFoldDB" id="A0A090WZE6"/>
<organism evidence="1 2">
    <name type="scientific">Algibacter lectus</name>
    <dbReference type="NCBI Taxonomy" id="221126"/>
    <lineage>
        <taxon>Bacteria</taxon>
        <taxon>Pseudomonadati</taxon>
        <taxon>Bacteroidota</taxon>
        <taxon>Flavobacteriia</taxon>
        <taxon>Flavobacteriales</taxon>
        <taxon>Flavobacteriaceae</taxon>
        <taxon>Algibacter</taxon>
    </lineage>
</organism>
<evidence type="ECO:0000313" key="1">
    <source>
        <dbReference type="EMBL" id="GAL82341.1"/>
    </source>
</evidence>
<name>A0A090WZE6_9FLAO</name>
<protein>
    <submittedName>
        <fullName evidence="1">Uncharacterized protein</fullName>
    </submittedName>
</protein>
<gene>
    <name evidence="1" type="ORF">JCM19274_2906</name>
</gene>
<reference evidence="1 2" key="1">
    <citation type="journal article" date="2014" name="Genome Announc.">
        <title>Draft Genome Sequences of Marine Flavobacterium Algibacter lectus Strains SS8 and NR4.</title>
        <authorList>
            <person name="Takatani N."/>
            <person name="Nakanishi M."/>
            <person name="Meirelles P."/>
            <person name="Mino S."/>
            <person name="Suda W."/>
            <person name="Oshima K."/>
            <person name="Hattori M."/>
            <person name="Ohkuma M."/>
            <person name="Hosokawa M."/>
            <person name="Miyashita K."/>
            <person name="Thompson F.L."/>
            <person name="Niwa A."/>
            <person name="Sawabe T."/>
            <person name="Sawabe T."/>
        </authorList>
    </citation>
    <scope>NUCLEOTIDE SEQUENCE [LARGE SCALE GENOMIC DNA]</scope>
    <source>
        <strain evidence="2">JCM19274</strain>
    </source>
</reference>
<dbReference type="Proteomes" id="UP000029643">
    <property type="component" value="Unassembled WGS sequence"/>
</dbReference>
<dbReference type="EMBL" id="BBNU01000026">
    <property type="protein sequence ID" value="GAL82341.1"/>
    <property type="molecule type" value="Genomic_DNA"/>
</dbReference>
<comment type="caution">
    <text evidence="1">The sequence shown here is derived from an EMBL/GenBank/DDBJ whole genome shotgun (WGS) entry which is preliminary data.</text>
</comment>
<proteinExistence type="predicted"/>
<accession>A0A090WZE6</accession>